<keyword evidence="4" id="KW-0472">Membrane</keyword>
<dbReference type="PANTHER" id="PTHR24369:SF210">
    <property type="entry name" value="CHAOPTIN-RELATED"/>
    <property type="match status" value="1"/>
</dbReference>
<evidence type="ECO:0000256" key="4">
    <source>
        <dbReference type="SAM" id="Phobius"/>
    </source>
</evidence>
<dbReference type="EMBL" id="VTPC01008596">
    <property type="protein sequence ID" value="KAF2892674.1"/>
    <property type="molecule type" value="Genomic_DNA"/>
</dbReference>
<evidence type="ECO:0000256" key="1">
    <source>
        <dbReference type="ARBA" id="ARBA00022614"/>
    </source>
</evidence>
<evidence type="ECO:0000256" key="3">
    <source>
        <dbReference type="ARBA" id="ARBA00022737"/>
    </source>
</evidence>
<gene>
    <name evidence="5" type="ORF">ILUMI_13501</name>
</gene>
<evidence type="ECO:0000256" key="2">
    <source>
        <dbReference type="ARBA" id="ARBA00022729"/>
    </source>
</evidence>
<dbReference type="InterPro" id="IPR003591">
    <property type="entry name" value="Leu-rich_rpt_typical-subtyp"/>
</dbReference>
<keyword evidence="3" id="KW-0677">Repeat</keyword>
<accession>A0A8K0CSB2</accession>
<dbReference type="Gene3D" id="3.80.10.10">
    <property type="entry name" value="Ribonuclease Inhibitor"/>
    <property type="match status" value="1"/>
</dbReference>
<keyword evidence="4" id="KW-0812">Transmembrane</keyword>
<dbReference type="PROSITE" id="PS51450">
    <property type="entry name" value="LRR"/>
    <property type="match status" value="1"/>
</dbReference>
<dbReference type="Pfam" id="PF13855">
    <property type="entry name" value="LRR_8"/>
    <property type="match status" value="1"/>
</dbReference>
<comment type="caution">
    <text evidence="5">The sequence shown here is derived from an EMBL/GenBank/DDBJ whole genome shotgun (WGS) entry which is preliminary data.</text>
</comment>
<keyword evidence="4" id="KW-1133">Transmembrane helix</keyword>
<keyword evidence="6" id="KW-1185">Reference proteome</keyword>
<dbReference type="AlphaFoldDB" id="A0A8K0CSB2"/>
<keyword evidence="2" id="KW-0732">Signal</keyword>
<dbReference type="SMART" id="SM00369">
    <property type="entry name" value="LRR_TYP"/>
    <property type="match status" value="4"/>
</dbReference>
<proteinExistence type="predicted"/>
<dbReference type="InterPro" id="IPR050541">
    <property type="entry name" value="LRR_TM_domain-containing"/>
</dbReference>
<evidence type="ECO:0000313" key="5">
    <source>
        <dbReference type="EMBL" id="KAF2892674.1"/>
    </source>
</evidence>
<protein>
    <submittedName>
        <fullName evidence="5">Uncharacterized protein</fullName>
    </submittedName>
</protein>
<reference evidence="5" key="1">
    <citation type="submission" date="2019-08" db="EMBL/GenBank/DDBJ databases">
        <title>The genome of the North American firefly Photinus pyralis.</title>
        <authorList>
            <consortium name="Photinus pyralis genome working group"/>
            <person name="Fallon T.R."/>
            <person name="Sander Lower S.E."/>
            <person name="Weng J.-K."/>
        </authorList>
    </citation>
    <scope>NUCLEOTIDE SEQUENCE</scope>
    <source>
        <strain evidence="5">TRF0915ILg1</strain>
        <tissue evidence="5">Whole body</tissue>
    </source>
</reference>
<keyword evidence="1" id="KW-0433">Leucine-rich repeat</keyword>
<dbReference type="PANTHER" id="PTHR24369">
    <property type="entry name" value="ANTIGEN BSP, PUTATIVE-RELATED"/>
    <property type="match status" value="1"/>
</dbReference>
<dbReference type="SUPFAM" id="SSF52058">
    <property type="entry name" value="L domain-like"/>
    <property type="match status" value="1"/>
</dbReference>
<dbReference type="PRINTS" id="PR00019">
    <property type="entry name" value="LEURICHRPT"/>
</dbReference>
<organism evidence="5 6">
    <name type="scientific">Ignelater luminosus</name>
    <name type="common">Cucubano</name>
    <name type="synonym">Pyrophorus luminosus</name>
    <dbReference type="NCBI Taxonomy" id="2038154"/>
    <lineage>
        <taxon>Eukaryota</taxon>
        <taxon>Metazoa</taxon>
        <taxon>Ecdysozoa</taxon>
        <taxon>Arthropoda</taxon>
        <taxon>Hexapoda</taxon>
        <taxon>Insecta</taxon>
        <taxon>Pterygota</taxon>
        <taxon>Neoptera</taxon>
        <taxon>Endopterygota</taxon>
        <taxon>Coleoptera</taxon>
        <taxon>Polyphaga</taxon>
        <taxon>Elateriformia</taxon>
        <taxon>Elateroidea</taxon>
        <taxon>Elateridae</taxon>
        <taxon>Agrypninae</taxon>
        <taxon>Pyrophorini</taxon>
        <taxon>Ignelater</taxon>
    </lineage>
</organism>
<dbReference type="InterPro" id="IPR001611">
    <property type="entry name" value="Leu-rich_rpt"/>
</dbReference>
<dbReference type="OrthoDB" id="676979at2759"/>
<feature type="transmembrane region" description="Helical" evidence="4">
    <location>
        <begin position="219"/>
        <end position="244"/>
    </location>
</feature>
<sequence length="356" mass="40473">MCLTKKKYFIFFYVSSCVIVNRSEAQICHKLSTLEKPTSDLLCNGFEDILNFDIETDEDVGNIDLSKNNITSINEASFTKNLNNIIRVFLDNNSITTIGSNAFKLLPNLEVLDLSHNNITFIDPEAFTSNRKLKIIDLGGNQLQKLDKRTINRLDTLEELTLSGNPIKVCSRKTIDALNLLEERRVKTYFLDSCEGSIVEDDYDFITEPISTSYSKKRLLIFAILGVLSLLAIVMTIVVSILCVKIFNRKKFNSSGPRRHRTLSDRPLLNPERLSTLSQDRNGYLIPQKSKIGPQYLEVIGDAPLIPKESAYSNTALSTSLVPHMDSNRQSEYSVIHHYEIIKEESPYERNILVFH</sequence>
<dbReference type="Proteomes" id="UP000801492">
    <property type="component" value="Unassembled WGS sequence"/>
</dbReference>
<evidence type="ECO:0000313" key="6">
    <source>
        <dbReference type="Proteomes" id="UP000801492"/>
    </source>
</evidence>
<dbReference type="InterPro" id="IPR032675">
    <property type="entry name" value="LRR_dom_sf"/>
</dbReference>
<name>A0A8K0CSB2_IGNLU</name>
<dbReference type="GO" id="GO:0005886">
    <property type="term" value="C:plasma membrane"/>
    <property type="evidence" value="ECO:0007669"/>
    <property type="project" value="TreeGrafter"/>
</dbReference>